<keyword evidence="5" id="KW-0413">Isomerase</keyword>
<dbReference type="EMBL" id="JBHUEY010000006">
    <property type="protein sequence ID" value="MFD1785419.1"/>
    <property type="molecule type" value="Genomic_DNA"/>
</dbReference>
<dbReference type="Pfam" id="PF22640">
    <property type="entry name" value="ManC_GMP_beta-helix"/>
    <property type="match status" value="1"/>
</dbReference>
<dbReference type="Gene3D" id="3.90.550.10">
    <property type="entry name" value="Spore Coat Polysaccharide Biosynthesis Protein SpsA, Chain A"/>
    <property type="match status" value="1"/>
</dbReference>
<organism evidence="5 6">
    <name type="scientific">Phenylobacterium terrae</name>
    <dbReference type="NCBI Taxonomy" id="2665495"/>
    <lineage>
        <taxon>Bacteria</taxon>
        <taxon>Pseudomonadati</taxon>
        <taxon>Pseudomonadota</taxon>
        <taxon>Alphaproteobacteria</taxon>
        <taxon>Caulobacterales</taxon>
        <taxon>Caulobacteraceae</taxon>
        <taxon>Phenylobacterium</taxon>
    </lineage>
</organism>
<dbReference type="EC" id="5.3.1.8" evidence="5"/>
<dbReference type="InterPro" id="IPR054566">
    <property type="entry name" value="ManC/GMP-like_b-helix"/>
</dbReference>
<dbReference type="Pfam" id="PF00483">
    <property type="entry name" value="NTP_transferase"/>
    <property type="match status" value="1"/>
</dbReference>
<dbReference type="CDD" id="cd02509">
    <property type="entry name" value="GDP-M1P_Guanylyltransferase"/>
    <property type="match status" value="1"/>
</dbReference>
<dbReference type="RefSeq" id="WP_377281481.1">
    <property type="nucleotide sequence ID" value="NZ_JBHRSI010000004.1"/>
</dbReference>
<accession>A0ABW4N603</accession>
<feature type="domain" description="MannoseP isomerase/GMP-like beta-helix" evidence="4">
    <location>
        <begin position="329"/>
        <end position="383"/>
    </location>
</feature>
<feature type="compositionally biased region" description="Low complexity" evidence="2">
    <location>
        <begin position="21"/>
        <end position="33"/>
    </location>
</feature>
<name>A0ABW4N603_9CAUL</name>
<proteinExistence type="inferred from homology"/>
<dbReference type="SUPFAM" id="SSF53448">
    <property type="entry name" value="Nucleotide-diphospho-sugar transferases"/>
    <property type="match status" value="1"/>
</dbReference>
<dbReference type="NCBIfam" id="TIGR01479">
    <property type="entry name" value="GMP_PMI"/>
    <property type="match status" value="1"/>
</dbReference>
<feature type="domain" description="Nucleotidyl transferase" evidence="3">
    <location>
        <begin position="41"/>
        <end position="320"/>
    </location>
</feature>
<dbReference type="SUPFAM" id="SSF159283">
    <property type="entry name" value="Guanosine diphospho-D-mannose pyrophosphorylase/mannose-6-phosphate isomerase linker domain"/>
    <property type="match status" value="1"/>
</dbReference>
<evidence type="ECO:0000313" key="5">
    <source>
        <dbReference type="EMBL" id="MFD1785419.1"/>
    </source>
</evidence>
<dbReference type="InterPro" id="IPR006375">
    <property type="entry name" value="Man1P_GuaTrfase/Man6P_Isoase"/>
</dbReference>
<keyword evidence="5" id="KW-0808">Transferase</keyword>
<dbReference type="PANTHER" id="PTHR46390">
    <property type="entry name" value="MANNOSE-1-PHOSPHATE GUANYLYLTRANSFERASE"/>
    <property type="match status" value="1"/>
</dbReference>
<dbReference type="InterPro" id="IPR029044">
    <property type="entry name" value="Nucleotide-diphossugar_trans"/>
</dbReference>
<dbReference type="GO" id="GO:0004476">
    <property type="term" value="F:mannose-6-phosphate isomerase activity"/>
    <property type="evidence" value="ECO:0007669"/>
    <property type="project" value="UniProtKB-EC"/>
</dbReference>
<protein>
    <submittedName>
        <fullName evidence="5">Mannose-1-phosphate guanylyltransferase/mannose-6-phosphate isomerase</fullName>
        <ecNumber evidence="5">2.7.7.13</ecNumber>
        <ecNumber evidence="5">5.3.1.8</ecNumber>
    </submittedName>
</protein>
<feature type="compositionally biased region" description="Gly residues" evidence="2">
    <location>
        <begin position="1"/>
        <end position="11"/>
    </location>
</feature>
<dbReference type="Proteomes" id="UP001597237">
    <property type="component" value="Unassembled WGS sequence"/>
</dbReference>
<evidence type="ECO:0000313" key="6">
    <source>
        <dbReference type="Proteomes" id="UP001597237"/>
    </source>
</evidence>
<dbReference type="GO" id="GO:0004475">
    <property type="term" value="F:mannose-1-phosphate guanylyltransferase (GTP) activity"/>
    <property type="evidence" value="ECO:0007669"/>
    <property type="project" value="UniProtKB-EC"/>
</dbReference>
<sequence>MFKGGLDQGGEAGRDSGPEVSAGAAPSAPGRAPKGRAPIVPVLMCGGAGSRLWPLSNETTPKQFHAFAGDRSMFQLTLERLYTDGRDELCAPIIVTGERYVDLVREQLAELDLEPLSIVLEPMGRNTAPVAVIASLLAREHAPEARVLLLPADHIIGEPERLYELIQGAAGVEDRIITFGVRPDRPETGYGYIRRGRRLDGEVFEIERFTEKPDLARAEAFVKDPEFCWNAGFFLFPPSLLLAEMGAYQPDVLEAADASLTAARRDGPLVRLDPARFAGCPSISIDYAVMEKTRKAAVAACDVPWSDVGSWKELWRLGPADARGNVARGEALVLDSDNCLVHATSRKVAVLGLTDVVVVETPDAVLVLPIDRSQDVKAVVEALASGAPPTPAVRASNDDARLAEAAREVSAHG</sequence>
<evidence type="ECO:0000256" key="1">
    <source>
        <dbReference type="RuleBase" id="RU004190"/>
    </source>
</evidence>
<comment type="similarity">
    <text evidence="1">Belongs to the mannose-6-phosphate isomerase type 2 family.</text>
</comment>
<dbReference type="InterPro" id="IPR005835">
    <property type="entry name" value="NTP_transferase_dom"/>
</dbReference>
<evidence type="ECO:0000259" key="4">
    <source>
        <dbReference type="Pfam" id="PF22640"/>
    </source>
</evidence>
<feature type="region of interest" description="Disordered" evidence="2">
    <location>
        <begin position="1"/>
        <end position="33"/>
    </location>
</feature>
<reference evidence="6" key="1">
    <citation type="journal article" date="2019" name="Int. J. Syst. Evol. Microbiol.">
        <title>The Global Catalogue of Microorganisms (GCM) 10K type strain sequencing project: providing services to taxonomists for standard genome sequencing and annotation.</title>
        <authorList>
            <consortium name="The Broad Institute Genomics Platform"/>
            <consortium name="The Broad Institute Genome Sequencing Center for Infectious Disease"/>
            <person name="Wu L."/>
            <person name="Ma J."/>
        </authorList>
    </citation>
    <scope>NUCLEOTIDE SEQUENCE [LARGE SCALE GENOMIC DNA]</scope>
    <source>
        <strain evidence="6">DFY28</strain>
    </source>
</reference>
<comment type="caution">
    <text evidence="5">The sequence shown here is derived from an EMBL/GenBank/DDBJ whole genome shotgun (WGS) entry which is preliminary data.</text>
</comment>
<dbReference type="EC" id="2.7.7.13" evidence="5"/>
<evidence type="ECO:0000256" key="2">
    <source>
        <dbReference type="SAM" id="MobiDB-lite"/>
    </source>
</evidence>
<gene>
    <name evidence="5" type="ORF">ACFSC0_18615</name>
</gene>
<keyword evidence="6" id="KW-1185">Reference proteome</keyword>
<dbReference type="InterPro" id="IPR049577">
    <property type="entry name" value="GMPP_N"/>
</dbReference>
<dbReference type="PANTHER" id="PTHR46390:SF1">
    <property type="entry name" value="MANNOSE-1-PHOSPHATE GUANYLYLTRANSFERASE"/>
    <property type="match status" value="1"/>
</dbReference>
<keyword evidence="5" id="KW-0548">Nucleotidyltransferase</keyword>
<evidence type="ECO:0000259" key="3">
    <source>
        <dbReference type="Pfam" id="PF00483"/>
    </source>
</evidence>
<dbReference type="InterPro" id="IPR051161">
    <property type="entry name" value="Mannose-6P_isomerase_type2"/>
</dbReference>